<keyword evidence="1" id="KW-0812">Transmembrane</keyword>
<organism evidence="2 3">
    <name type="scientific">Kordia aestuariivivens</name>
    <dbReference type="NCBI Taxonomy" id="2759037"/>
    <lineage>
        <taxon>Bacteria</taxon>
        <taxon>Pseudomonadati</taxon>
        <taxon>Bacteroidota</taxon>
        <taxon>Flavobacteriia</taxon>
        <taxon>Flavobacteriales</taxon>
        <taxon>Flavobacteriaceae</taxon>
        <taxon>Kordia</taxon>
    </lineage>
</organism>
<proteinExistence type="predicted"/>
<evidence type="ECO:0000313" key="2">
    <source>
        <dbReference type="EMBL" id="MBC8753809.1"/>
    </source>
</evidence>
<name>A0ABR7Q5G9_9FLAO</name>
<feature type="transmembrane region" description="Helical" evidence="1">
    <location>
        <begin position="83"/>
        <end position="103"/>
    </location>
</feature>
<dbReference type="RefSeq" id="WP_187560847.1">
    <property type="nucleotide sequence ID" value="NZ_JACGWS010000002.1"/>
</dbReference>
<accession>A0ABR7Q5G9</accession>
<dbReference type="Proteomes" id="UP000619238">
    <property type="component" value="Unassembled WGS sequence"/>
</dbReference>
<protein>
    <submittedName>
        <fullName evidence="2">Uncharacterized protein</fullName>
    </submittedName>
</protein>
<evidence type="ECO:0000313" key="3">
    <source>
        <dbReference type="Proteomes" id="UP000619238"/>
    </source>
</evidence>
<sequence length="229" mass="26149">MDKKIKISSDPINLSINELQVLARSLKIEDWQEKDRKELVKVIEDIAVYDQKKAQIENIIGAAPEGFKSLGQLWFEFFQKSKVWTSVITVIVGIIVALSITYLDNERDSIKKNNELKNLDVVTQINNLNTVEGNLEDLLDFIKHQRTSLNATESKIQALTKEKDQLEPIVNANREVIQAIFQQQEENKKKGVFIERLIGFGLGVLGSIVASIIFNLFRRKKIVRENNVS</sequence>
<gene>
    <name evidence="2" type="ORF">H2O64_03955</name>
</gene>
<evidence type="ECO:0000256" key="1">
    <source>
        <dbReference type="SAM" id="Phobius"/>
    </source>
</evidence>
<keyword evidence="3" id="KW-1185">Reference proteome</keyword>
<feature type="transmembrane region" description="Helical" evidence="1">
    <location>
        <begin position="197"/>
        <end position="217"/>
    </location>
</feature>
<keyword evidence="1" id="KW-1133">Transmembrane helix</keyword>
<reference evidence="2 3" key="1">
    <citation type="submission" date="2020-07" db="EMBL/GenBank/DDBJ databases">
        <title>Description of Kordia aestuariivivens sp. nov., isolated from a tidal flat.</title>
        <authorList>
            <person name="Park S."/>
            <person name="Yoon J.-H."/>
        </authorList>
    </citation>
    <scope>NUCLEOTIDE SEQUENCE [LARGE SCALE GENOMIC DNA]</scope>
    <source>
        <strain evidence="2 3">YSTF-M3</strain>
    </source>
</reference>
<comment type="caution">
    <text evidence="2">The sequence shown here is derived from an EMBL/GenBank/DDBJ whole genome shotgun (WGS) entry which is preliminary data.</text>
</comment>
<dbReference type="EMBL" id="JACGWS010000002">
    <property type="protein sequence ID" value="MBC8753809.1"/>
    <property type="molecule type" value="Genomic_DNA"/>
</dbReference>
<keyword evidence="1" id="KW-0472">Membrane</keyword>